<protein>
    <submittedName>
        <fullName evidence="2">Uncharacterized protein</fullName>
    </submittedName>
</protein>
<reference evidence="2" key="1">
    <citation type="submission" date="2020-02" db="EMBL/GenBank/DDBJ databases">
        <authorList>
            <person name="Meier V. D."/>
        </authorList>
    </citation>
    <scope>NUCLEOTIDE SEQUENCE</scope>
    <source>
        <strain evidence="2">AVDCRST_MAG26</strain>
    </source>
</reference>
<name>A0A6J4J7B6_9CHLR</name>
<feature type="non-terminal residue" evidence="2">
    <location>
        <position position="1"/>
    </location>
</feature>
<accession>A0A6J4J7B6</accession>
<feature type="region of interest" description="Disordered" evidence="1">
    <location>
        <begin position="1"/>
        <end position="28"/>
    </location>
</feature>
<evidence type="ECO:0000256" key="1">
    <source>
        <dbReference type="SAM" id="MobiDB-lite"/>
    </source>
</evidence>
<feature type="non-terminal residue" evidence="2">
    <location>
        <position position="45"/>
    </location>
</feature>
<dbReference type="EMBL" id="CADCTK010000654">
    <property type="protein sequence ID" value="CAA9270935.1"/>
    <property type="molecule type" value="Genomic_DNA"/>
</dbReference>
<dbReference type="AlphaFoldDB" id="A0A6J4J7B6"/>
<proteinExistence type="predicted"/>
<sequence length="45" mass="5004">CRASSSEPSRRPWRAFPTSTMSPLPSGRSGGMCWHQLCTRAYTVC</sequence>
<organism evidence="2">
    <name type="scientific">uncultured Chloroflexia bacterium</name>
    <dbReference type="NCBI Taxonomy" id="1672391"/>
    <lineage>
        <taxon>Bacteria</taxon>
        <taxon>Bacillati</taxon>
        <taxon>Chloroflexota</taxon>
        <taxon>Chloroflexia</taxon>
        <taxon>environmental samples</taxon>
    </lineage>
</organism>
<evidence type="ECO:0000313" key="2">
    <source>
        <dbReference type="EMBL" id="CAA9270935.1"/>
    </source>
</evidence>
<gene>
    <name evidence="2" type="ORF">AVDCRST_MAG26-2818</name>
</gene>